<sequence>MKSQHFVARVTAGPGGKLLVPVPFDPDSVWGTKPRHHVAGTVDGARMRAVVEAAGDGFGFTLGPKSPGVRGLAAGVEVTVDIAPEGPQREDLADDVAAALAADPEAGAFFDSLAQFYRRAYLRWIDATKRRPEQRAERIAEMVELLKAGTKARP</sequence>
<reference evidence="1" key="1">
    <citation type="submission" date="2021-01" db="EMBL/GenBank/DDBJ databases">
        <title>Whole genome shotgun sequence of Actinoplanes ferrugineus NBRC 15555.</title>
        <authorList>
            <person name="Komaki H."/>
            <person name="Tamura T."/>
        </authorList>
    </citation>
    <scope>NUCLEOTIDE SEQUENCE</scope>
    <source>
        <strain evidence="1">NBRC 15555</strain>
    </source>
</reference>
<comment type="caution">
    <text evidence="1">The sequence shown here is derived from an EMBL/GenBank/DDBJ whole genome shotgun (WGS) entry which is preliminary data.</text>
</comment>
<protein>
    <recommendedName>
        <fullName evidence="3">DUF1905 domain-containing protein</fullName>
    </recommendedName>
</protein>
<proteinExistence type="predicted"/>
<gene>
    <name evidence="1" type="ORF">Afe05nite_34240</name>
</gene>
<dbReference type="AlphaFoldDB" id="A0A919MEE5"/>
<dbReference type="Proteomes" id="UP000598174">
    <property type="component" value="Unassembled WGS sequence"/>
</dbReference>
<organism evidence="1 2">
    <name type="scientific">Paractinoplanes ferrugineus</name>
    <dbReference type="NCBI Taxonomy" id="113564"/>
    <lineage>
        <taxon>Bacteria</taxon>
        <taxon>Bacillati</taxon>
        <taxon>Actinomycetota</taxon>
        <taxon>Actinomycetes</taxon>
        <taxon>Micromonosporales</taxon>
        <taxon>Micromonosporaceae</taxon>
        <taxon>Paractinoplanes</taxon>
    </lineage>
</organism>
<dbReference type="RefSeq" id="WP_203818099.1">
    <property type="nucleotide sequence ID" value="NZ_BAAABP010000058.1"/>
</dbReference>
<evidence type="ECO:0008006" key="3">
    <source>
        <dbReference type="Google" id="ProtNLM"/>
    </source>
</evidence>
<evidence type="ECO:0000313" key="1">
    <source>
        <dbReference type="EMBL" id="GIE11584.1"/>
    </source>
</evidence>
<evidence type="ECO:0000313" key="2">
    <source>
        <dbReference type="Proteomes" id="UP000598174"/>
    </source>
</evidence>
<name>A0A919MEE5_9ACTN</name>
<dbReference type="Pfam" id="PF13376">
    <property type="entry name" value="OmdA"/>
    <property type="match status" value="1"/>
</dbReference>
<keyword evidence="2" id="KW-1185">Reference proteome</keyword>
<accession>A0A919MEE5</accession>
<dbReference type="EMBL" id="BOMM01000029">
    <property type="protein sequence ID" value="GIE11584.1"/>
    <property type="molecule type" value="Genomic_DNA"/>
</dbReference>